<dbReference type="OrthoDB" id="6509636at2759"/>
<dbReference type="InterPro" id="IPR045851">
    <property type="entry name" value="AMP-bd_C_sf"/>
</dbReference>
<evidence type="ECO:0000313" key="3">
    <source>
        <dbReference type="EMBL" id="OCL05685.1"/>
    </source>
</evidence>
<dbReference type="Gene3D" id="3.30.300.30">
    <property type="match status" value="1"/>
</dbReference>
<dbReference type="AlphaFoldDB" id="A0A8E2EW31"/>
<keyword evidence="3" id="KW-0436">Ligase</keyword>
<dbReference type="GO" id="GO:0016405">
    <property type="term" value="F:CoA-ligase activity"/>
    <property type="evidence" value="ECO:0007669"/>
    <property type="project" value="TreeGrafter"/>
</dbReference>
<reference evidence="3 4" key="1">
    <citation type="journal article" date="2016" name="Nat. Commun.">
        <title>Ectomycorrhizal ecology is imprinted in the genome of the dominant symbiotic fungus Cenococcum geophilum.</title>
        <authorList>
            <consortium name="DOE Joint Genome Institute"/>
            <person name="Peter M."/>
            <person name="Kohler A."/>
            <person name="Ohm R.A."/>
            <person name="Kuo A."/>
            <person name="Krutzmann J."/>
            <person name="Morin E."/>
            <person name="Arend M."/>
            <person name="Barry K.W."/>
            <person name="Binder M."/>
            <person name="Choi C."/>
            <person name="Clum A."/>
            <person name="Copeland A."/>
            <person name="Grisel N."/>
            <person name="Haridas S."/>
            <person name="Kipfer T."/>
            <person name="LaButti K."/>
            <person name="Lindquist E."/>
            <person name="Lipzen A."/>
            <person name="Maire R."/>
            <person name="Meier B."/>
            <person name="Mihaltcheva S."/>
            <person name="Molinier V."/>
            <person name="Murat C."/>
            <person name="Poggeler S."/>
            <person name="Quandt C.A."/>
            <person name="Sperisen C."/>
            <person name="Tritt A."/>
            <person name="Tisserant E."/>
            <person name="Crous P.W."/>
            <person name="Henrissat B."/>
            <person name="Nehls U."/>
            <person name="Egli S."/>
            <person name="Spatafora J.W."/>
            <person name="Grigoriev I.V."/>
            <person name="Martin F.M."/>
        </authorList>
    </citation>
    <scope>NUCLEOTIDE SEQUENCE [LARGE SCALE GENOMIC DNA]</scope>
    <source>
        <strain evidence="3 4">CBS 207.34</strain>
    </source>
</reference>
<dbReference type="Pfam" id="PF00501">
    <property type="entry name" value="AMP-binding"/>
    <property type="match status" value="1"/>
</dbReference>
<proteinExistence type="predicted"/>
<dbReference type="Pfam" id="PF13193">
    <property type="entry name" value="AMP-binding_C"/>
    <property type="match status" value="1"/>
</dbReference>
<name>A0A8E2EW31_9PEZI</name>
<protein>
    <submittedName>
        <fullName evidence="3">4-coumarate-CoA ligase</fullName>
    </submittedName>
</protein>
<dbReference type="Gene3D" id="3.40.50.12780">
    <property type="entry name" value="N-terminal domain of ligase-like"/>
    <property type="match status" value="1"/>
</dbReference>
<dbReference type="PANTHER" id="PTHR24096:SF194">
    <property type="entry name" value="AMP-DEPENDENT SYNTHETASE_LIGASE DOMAIN-CONTAINING PROTEIN"/>
    <property type="match status" value="1"/>
</dbReference>
<dbReference type="PROSITE" id="PS00455">
    <property type="entry name" value="AMP_BINDING"/>
    <property type="match status" value="1"/>
</dbReference>
<dbReference type="PANTHER" id="PTHR24096">
    <property type="entry name" value="LONG-CHAIN-FATTY-ACID--COA LIGASE"/>
    <property type="match status" value="1"/>
</dbReference>
<dbReference type="InterPro" id="IPR025110">
    <property type="entry name" value="AMP-bd_C"/>
</dbReference>
<sequence>MPIKSHRPNLTVKEGNILDWIFPIDSEPSDKPLWLDAGNSSLSLSPKQLVPWVKRLGFGLQRLGLKPGDTLLVFTPNHIFVPVAYLGTVCVGVAFSGASPAFTVNELVYQIKTVAPKVFLVHPALVGTALPAAAQAGVPKDHIYLISDQENAPVQGLKDWRSIMGTSEEVKNWRWPALTKEESRKQVAIVNFSSGTTGLPKGVSVTHSNIIWNVEQIASIFGFAPTERWLNFLPLYHAYGQAFAVLIAARYDISVYVMKAFQLDEYLRLIRHHRITRLHIVPPVMVMLSKRPKEAGCDLSSVREILCGAAPLSRDLHREMELRFGVRITQAWGMSETMCGVSAVPTELAPPIGSVGVIFPQSEVMIVDDEGKEVPVGERGELYVRGPQVAAGYWKNPEATEATFGGGWLKTGDVGVINEDGFMWIVDRKKELIKVNGLQVSPAELEMTLIENPDIEDAAVVRFDLPTGEVPRAYIKVASAAVGRLKPSDVQDWIEPRVAKHKWLKGGVVFVPEIPKLMSGKIQRKVLREWSARDLQAIEGTGMGDGRVKL</sequence>
<accession>A0A8E2EW31</accession>
<dbReference type="CDD" id="cd05911">
    <property type="entry name" value="Firefly_Luc_like"/>
    <property type="match status" value="1"/>
</dbReference>
<dbReference type="InterPro" id="IPR020845">
    <property type="entry name" value="AMP-binding_CS"/>
</dbReference>
<keyword evidence="4" id="KW-1185">Reference proteome</keyword>
<feature type="domain" description="AMP-binding enzyme C-terminal" evidence="2">
    <location>
        <begin position="444"/>
        <end position="521"/>
    </location>
</feature>
<dbReference type="InterPro" id="IPR042099">
    <property type="entry name" value="ANL_N_sf"/>
</dbReference>
<evidence type="ECO:0000313" key="4">
    <source>
        <dbReference type="Proteomes" id="UP000250140"/>
    </source>
</evidence>
<dbReference type="SUPFAM" id="SSF56801">
    <property type="entry name" value="Acetyl-CoA synthetase-like"/>
    <property type="match status" value="1"/>
</dbReference>
<dbReference type="InterPro" id="IPR000873">
    <property type="entry name" value="AMP-dep_synth/lig_dom"/>
</dbReference>
<evidence type="ECO:0000259" key="2">
    <source>
        <dbReference type="Pfam" id="PF13193"/>
    </source>
</evidence>
<evidence type="ECO:0000259" key="1">
    <source>
        <dbReference type="Pfam" id="PF00501"/>
    </source>
</evidence>
<gene>
    <name evidence="3" type="ORF">AOQ84DRAFT_390714</name>
</gene>
<dbReference type="Proteomes" id="UP000250140">
    <property type="component" value="Unassembled WGS sequence"/>
</dbReference>
<organism evidence="3 4">
    <name type="scientific">Glonium stellatum</name>
    <dbReference type="NCBI Taxonomy" id="574774"/>
    <lineage>
        <taxon>Eukaryota</taxon>
        <taxon>Fungi</taxon>
        <taxon>Dikarya</taxon>
        <taxon>Ascomycota</taxon>
        <taxon>Pezizomycotina</taxon>
        <taxon>Dothideomycetes</taxon>
        <taxon>Pleosporomycetidae</taxon>
        <taxon>Gloniales</taxon>
        <taxon>Gloniaceae</taxon>
        <taxon>Glonium</taxon>
    </lineage>
</organism>
<dbReference type="EMBL" id="KV750238">
    <property type="protein sequence ID" value="OCL05685.1"/>
    <property type="molecule type" value="Genomic_DNA"/>
</dbReference>
<feature type="domain" description="AMP-dependent synthetase/ligase" evidence="1">
    <location>
        <begin position="43"/>
        <end position="394"/>
    </location>
</feature>